<proteinExistence type="inferred from homology"/>
<keyword evidence="9" id="KW-1185">Reference proteome</keyword>
<evidence type="ECO:0000256" key="3">
    <source>
        <dbReference type="ARBA" id="ARBA00022692"/>
    </source>
</evidence>
<protein>
    <recommendedName>
        <fullName evidence="6">TVP38/TMEM64 family membrane protein</fullName>
    </recommendedName>
</protein>
<keyword evidence="3 6" id="KW-0812">Transmembrane</keyword>
<dbReference type="RefSeq" id="WP_150904684.1">
    <property type="nucleotide sequence ID" value="NZ_VTWT01000008.1"/>
</dbReference>
<keyword evidence="2 6" id="KW-1003">Cell membrane</keyword>
<organism evidence="8 9">
    <name type="scientific">Adhaeribacter soli</name>
    <dbReference type="NCBI Taxonomy" id="2607655"/>
    <lineage>
        <taxon>Bacteria</taxon>
        <taxon>Pseudomonadati</taxon>
        <taxon>Bacteroidota</taxon>
        <taxon>Cytophagia</taxon>
        <taxon>Cytophagales</taxon>
        <taxon>Hymenobacteraceae</taxon>
        <taxon>Adhaeribacter</taxon>
    </lineage>
</organism>
<accession>A0A5N1IMG4</accession>
<feature type="transmembrane region" description="Helical" evidence="6">
    <location>
        <begin position="166"/>
        <end position="186"/>
    </location>
</feature>
<keyword evidence="4 6" id="KW-1133">Transmembrane helix</keyword>
<evidence type="ECO:0000313" key="9">
    <source>
        <dbReference type="Proteomes" id="UP000326570"/>
    </source>
</evidence>
<dbReference type="EMBL" id="VTWT01000008">
    <property type="protein sequence ID" value="KAA9331161.1"/>
    <property type="molecule type" value="Genomic_DNA"/>
</dbReference>
<dbReference type="PANTHER" id="PTHR12677:SF59">
    <property type="entry name" value="GOLGI APPARATUS MEMBRANE PROTEIN TVP38-RELATED"/>
    <property type="match status" value="1"/>
</dbReference>
<dbReference type="GO" id="GO:0005886">
    <property type="term" value="C:plasma membrane"/>
    <property type="evidence" value="ECO:0007669"/>
    <property type="project" value="UniProtKB-SubCell"/>
</dbReference>
<evidence type="ECO:0000256" key="4">
    <source>
        <dbReference type="ARBA" id="ARBA00022989"/>
    </source>
</evidence>
<evidence type="ECO:0000259" key="7">
    <source>
        <dbReference type="Pfam" id="PF09335"/>
    </source>
</evidence>
<evidence type="ECO:0000256" key="6">
    <source>
        <dbReference type="RuleBase" id="RU366058"/>
    </source>
</evidence>
<comment type="similarity">
    <text evidence="6">Belongs to the TVP38/TMEM64 family.</text>
</comment>
<evidence type="ECO:0000313" key="8">
    <source>
        <dbReference type="EMBL" id="KAA9331161.1"/>
    </source>
</evidence>
<feature type="domain" description="VTT" evidence="7">
    <location>
        <begin position="70"/>
        <end position="186"/>
    </location>
</feature>
<dbReference type="AlphaFoldDB" id="A0A5N1IMG4"/>
<feature type="transmembrane region" description="Helical" evidence="6">
    <location>
        <begin position="137"/>
        <end position="159"/>
    </location>
</feature>
<name>A0A5N1IMG4_9BACT</name>
<gene>
    <name evidence="8" type="ORF">F0P94_14810</name>
</gene>
<feature type="transmembrane region" description="Helical" evidence="6">
    <location>
        <begin position="206"/>
        <end position="223"/>
    </location>
</feature>
<feature type="transmembrane region" description="Helical" evidence="6">
    <location>
        <begin position="20"/>
        <end position="39"/>
    </location>
</feature>
<evidence type="ECO:0000256" key="5">
    <source>
        <dbReference type="ARBA" id="ARBA00023136"/>
    </source>
</evidence>
<comment type="caution">
    <text evidence="8">The sequence shown here is derived from an EMBL/GenBank/DDBJ whole genome shotgun (WGS) entry which is preliminary data.</text>
</comment>
<comment type="subcellular location">
    <subcellularLocation>
        <location evidence="1 6">Cell membrane</location>
        <topology evidence="1 6">Multi-pass membrane protein</topology>
    </subcellularLocation>
</comment>
<keyword evidence="5 6" id="KW-0472">Membrane</keyword>
<dbReference type="Pfam" id="PF09335">
    <property type="entry name" value="VTT_dom"/>
    <property type="match status" value="1"/>
</dbReference>
<dbReference type="InterPro" id="IPR032816">
    <property type="entry name" value="VTT_dom"/>
</dbReference>
<reference evidence="8 9" key="1">
    <citation type="submission" date="2019-09" db="EMBL/GenBank/DDBJ databases">
        <title>Genome sequence of Adhaeribacter sp. M2.</title>
        <authorList>
            <person name="Srinivasan S."/>
        </authorList>
    </citation>
    <scope>NUCLEOTIDE SEQUENCE [LARGE SCALE GENOMIC DNA]</scope>
    <source>
        <strain evidence="8 9">M2</strain>
    </source>
</reference>
<evidence type="ECO:0000256" key="1">
    <source>
        <dbReference type="ARBA" id="ARBA00004651"/>
    </source>
</evidence>
<sequence length="242" mass="27379">MALNALKELYRENRSTLVSLFLLIAVPVVASSFLIYFFYEHQQAFMNLHFWQMLAFFMVASFTMAFALTPTTFVALISGFFLGWEGFPGVVVSYGIAAFIGYKVAQLIDHGRMTAFINHFPKAAIVMEELKNHSWELILLSRISPVLPFAFMTFVLSIIKVPLKKFLIASMAGMLPRTLFFFWVGTQASDLLHLLQDPNEGVFGKVLLIGLVVVSLFGLYYLLNNAIKKALKRSSDKNRKNI</sequence>
<evidence type="ECO:0000256" key="2">
    <source>
        <dbReference type="ARBA" id="ARBA00022475"/>
    </source>
</evidence>
<dbReference type="Proteomes" id="UP000326570">
    <property type="component" value="Unassembled WGS sequence"/>
</dbReference>
<feature type="transmembrane region" description="Helical" evidence="6">
    <location>
        <begin position="51"/>
        <end position="84"/>
    </location>
</feature>
<dbReference type="InterPro" id="IPR015414">
    <property type="entry name" value="TMEM64"/>
</dbReference>
<dbReference type="PANTHER" id="PTHR12677">
    <property type="entry name" value="GOLGI APPARATUS MEMBRANE PROTEIN TVP38-RELATED"/>
    <property type="match status" value="1"/>
</dbReference>